<name>A0A565C4Q5_9BRAS</name>
<dbReference type="InterPro" id="IPR017451">
    <property type="entry name" value="F-box-assoc_interact_dom"/>
</dbReference>
<dbReference type="AlphaFoldDB" id="A0A565C4Q5"/>
<dbReference type="EMBL" id="CABITT030000006">
    <property type="protein sequence ID" value="VVB08585.1"/>
    <property type="molecule type" value="Genomic_DNA"/>
</dbReference>
<keyword evidence="3" id="KW-1185">Reference proteome</keyword>
<sequence>MSESSFINLNLLRTSSIFGVFLQYQSYPSTFNSSFVLAGDGDISLDFLPMEKVKIEAYDPSQGILLCVVSVCYGKKSYLVCKPTTRQYRTIPTPETGYWTDLHFRAIVSGLIVIRTNPLIKISSSENDRGYTLICEVFDSDSFAWKRLDDVKLPKGEFLMISSVSISNNRFLHWLTTSQKNVFRFCMETERWSLLPLPNHLASSNRIILANHEGKLGIIVWKRENGEYFTWTWVLDSHFGKSWVNVKEEKSIVEKGNLVKTLWFPRSNNVVMMGGFDWVGLYDMKSNRMKSERFKVTLPCSFGTCSVAYFPIYSDHERLDFNEDDVYCRTLNLNR</sequence>
<dbReference type="Proteomes" id="UP000489600">
    <property type="component" value="Unassembled WGS sequence"/>
</dbReference>
<proteinExistence type="predicted"/>
<dbReference type="Pfam" id="PF07734">
    <property type="entry name" value="FBA_1"/>
    <property type="match status" value="1"/>
</dbReference>
<feature type="domain" description="F-box associated beta-propeller type 1" evidence="1">
    <location>
        <begin position="52"/>
        <end position="248"/>
    </location>
</feature>
<dbReference type="PANTHER" id="PTHR31672">
    <property type="entry name" value="BNACNNG10540D PROTEIN"/>
    <property type="match status" value="1"/>
</dbReference>
<organism evidence="2 3">
    <name type="scientific">Arabis nemorensis</name>
    <dbReference type="NCBI Taxonomy" id="586526"/>
    <lineage>
        <taxon>Eukaryota</taxon>
        <taxon>Viridiplantae</taxon>
        <taxon>Streptophyta</taxon>
        <taxon>Embryophyta</taxon>
        <taxon>Tracheophyta</taxon>
        <taxon>Spermatophyta</taxon>
        <taxon>Magnoliopsida</taxon>
        <taxon>eudicotyledons</taxon>
        <taxon>Gunneridae</taxon>
        <taxon>Pentapetalae</taxon>
        <taxon>rosids</taxon>
        <taxon>malvids</taxon>
        <taxon>Brassicales</taxon>
        <taxon>Brassicaceae</taxon>
        <taxon>Arabideae</taxon>
        <taxon>Arabis</taxon>
    </lineage>
</organism>
<dbReference type="OrthoDB" id="1845982at2759"/>
<dbReference type="SUPFAM" id="SSF50965">
    <property type="entry name" value="Galactose oxidase, central domain"/>
    <property type="match status" value="1"/>
</dbReference>
<evidence type="ECO:0000259" key="1">
    <source>
        <dbReference type="Pfam" id="PF07734"/>
    </source>
</evidence>
<dbReference type="InterPro" id="IPR050796">
    <property type="entry name" value="SCF_F-box_component"/>
</dbReference>
<accession>A0A565C4Q5</accession>
<protein>
    <recommendedName>
        <fullName evidence="1">F-box associated beta-propeller type 1 domain-containing protein</fullName>
    </recommendedName>
</protein>
<dbReference type="InterPro" id="IPR011043">
    <property type="entry name" value="Gal_Oxase/kelch_b-propeller"/>
</dbReference>
<reference evidence="2" key="1">
    <citation type="submission" date="2019-07" db="EMBL/GenBank/DDBJ databases">
        <authorList>
            <person name="Dittberner H."/>
        </authorList>
    </citation>
    <scope>NUCLEOTIDE SEQUENCE [LARGE SCALE GENOMIC DNA]</scope>
</reference>
<evidence type="ECO:0000313" key="2">
    <source>
        <dbReference type="EMBL" id="VVB08585.1"/>
    </source>
</evidence>
<gene>
    <name evidence="2" type="ORF">ANE_LOCUS19029</name>
</gene>
<evidence type="ECO:0000313" key="3">
    <source>
        <dbReference type="Proteomes" id="UP000489600"/>
    </source>
</evidence>
<dbReference type="InterPro" id="IPR006527">
    <property type="entry name" value="F-box-assoc_dom_typ1"/>
</dbReference>
<comment type="caution">
    <text evidence="2">The sequence shown here is derived from an EMBL/GenBank/DDBJ whole genome shotgun (WGS) entry which is preliminary data.</text>
</comment>
<dbReference type="NCBIfam" id="TIGR01640">
    <property type="entry name" value="F_box_assoc_1"/>
    <property type="match status" value="1"/>
</dbReference>
<dbReference type="PANTHER" id="PTHR31672:SF8">
    <property type="entry name" value="F-BOX DOMAIN-CONTAINING PROTEIN"/>
    <property type="match status" value="1"/>
</dbReference>